<keyword evidence="1" id="KW-0472">Membrane</keyword>
<dbReference type="Proteomes" id="UP000201588">
    <property type="component" value="Segment"/>
</dbReference>
<keyword evidence="1" id="KW-0812">Transmembrane</keyword>
<organism evidence="1 2">
    <name type="scientific">Bacillus phage Shbh1</name>
    <dbReference type="NCBI Taxonomy" id="1796992"/>
    <lineage>
        <taxon>Viruses</taxon>
        <taxon>Duplodnaviria</taxon>
        <taxon>Heunggongvirae</taxon>
        <taxon>Uroviricota</taxon>
        <taxon>Caudoviricetes</taxon>
        <taxon>Herelleviridae</taxon>
        <taxon>Bastillevirinae</taxon>
        <taxon>Shalavirus</taxon>
        <taxon>Shalavirus Shbh1</taxon>
    </lineage>
</organism>
<dbReference type="RefSeq" id="YP_009275187.1">
    <property type="nucleotide sequence ID" value="NC_030925.1"/>
</dbReference>
<proteinExistence type="predicted"/>
<evidence type="ECO:0000313" key="1">
    <source>
        <dbReference type="EMBL" id="AMQ66497.1"/>
    </source>
</evidence>
<dbReference type="GeneID" id="28799382"/>
<accession>A0A142F140</accession>
<protein>
    <submittedName>
        <fullName evidence="1">Transmembrane emp24 domain containing protein</fullName>
    </submittedName>
</protein>
<keyword evidence="2" id="KW-1185">Reference proteome</keyword>
<evidence type="ECO:0000313" key="2">
    <source>
        <dbReference type="Proteomes" id="UP000201588"/>
    </source>
</evidence>
<dbReference type="KEGG" id="vg:28799382"/>
<name>A0A142F140_9CAUD</name>
<reference evidence="1 2" key="1">
    <citation type="submission" date="2016-01" db="EMBL/GenBank/DDBJ databases">
        <title>Isolation and characterization of bacteriophages from East Africa Rift Valley soda lakes.</title>
        <authorList>
            <person name="van Zyl L.J."/>
            <person name="Nemavhulani S."/>
            <person name="Cowan D.A."/>
            <person name="Trindade M.I."/>
        </authorList>
    </citation>
    <scope>NUCLEOTIDE SEQUENCE [LARGE SCALE GENOMIC DNA]</scope>
</reference>
<sequence>MSCKSKSRYTLITIKEYGLLCDLDGSHAILETIIEGHTRTTATVLSREKADKYFVIGAIYEDDKLCFSNVIQGGEFTTKGNRVRYISHREVEFDLQSEQIKKLYPSGFTPQNMVDEMGSGCFDEVFTGDLTAYKIKGFVLNEQDEIVAEHEADLNLKKEEYSEGGNDG</sequence>
<dbReference type="EMBL" id="KU640380">
    <property type="protein sequence ID" value="AMQ66497.1"/>
    <property type="molecule type" value="Genomic_DNA"/>
</dbReference>